<dbReference type="GO" id="GO:0071111">
    <property type="term" value="F:cyclic-guanylate-specific phosphodiesterase activity"/>
    <property type="evidence" value="ECO:0007669"/>
    <property type="project" value="InterPro"/>
</dbReference>
<reference evidence="2" key="1">
    <citation type="submission" date="2017-05" db="EMBL/GenBank/DDBJ databases">
        <authorList>
            <person name="Varghese N."/>
            <person name="Submissions S."/>
        </authorList>
    </citation>
    <scope>NUCLEOTIDE SEQUENCE</scope>
    <source>
        <strain evidence="2">DSM 18763</strain>
    </source>
</reference>
<dbReference type="PANTHER" id="PTHR33121:SF70">
    <property type="entry name" value="SIGNALING PROTEIN YKOW"/>
    <property type="match status" value="1"/>
</dbReference>
<dbReference type="InterPro" id="IPR001633">
    <property type="entry name" value="EAL_dom"/>
</dbReference>
<sequence>MKNPEKNIARLKAIKEMGFKISIDDFGTGYSSLNYLKLIPASEIKIDRTFINDMITDNNDLELVKIIINIAKIMNLKVVAEGVETKEHLTFLQILGCDYAQGYYFSKPVPFEEFIKKLK</sequence>
<evidence type="ECO:0000259" key="1">
    <source>
        <dbReference type="PROSITE" id="PS50883"/>
    </source>
</evidence>
<keyword evidence="3" id="KW-1185">Reference proteome</keyword>
<dbReference type="InterPro" id="IPR035919">
    <property type="entry name" value="EAL_sf"/>
</dbReference>
<dbReference type="InterPro" id="IPR050706">
    <property type="entry name" value="Cyclic-di-GMP_PDE-like"/>
</dbReference>
<organism evidence="2 3">
    <name type="scientific">Venenivibrio stagnispumantis</name>
    <dbReference type="NCBI Taxonomy" id="407998"/>
    <lineage>
        <taxon>Bacteria</taxon>
        <taxon>Pseudomonadati</taxon>
        <taxon>Aquificota</taxon>
        <taxon>Aquificia</taxon>
        <taxon>Aquificales</taxon>
        <taxon>Hydrogenothermaceae</taxon>
        <taxon>Venenivibrio</taxon>
    </lineage>
</organism>
<name>A0AA45WKH5_9AQUI</name>
<dbReference type="SMART" id="SM00052">
    <property type="entry name" value="EAL"/>
    <property type="match status" value="1"/>
</dbReference>
<protein>
    <submittedName>
        <fullName evidence="2">EAL domain-containing protein</fullName>
    </submittedName>
</protein>
<dbReference type="Pfam" id="PF00563">
    <property type="entry name" value="EAL"/>
    <property type="match status" value="1"/>
</dbReference>
<feature type="domain" description="EAL" evidence="1">
    <location>
        <begin position="1"/>
        <end position="119"/>
    </location>
</feature>
<dbReference type="Gene3D" id="3.20.20.450">
    <property type="entry name" value="EAL domain"/>
    <property type="match status" value="1"/>
</dbReference>
<evidence type="ECO:0000313" key="3">
    <source>
        <dbReference type="Proteomes" id="UP001157947"/>
    </source>
</evidence>
<dbReference type="PANTHER" id="PTHR33121">
    <property type="entry name" value="CYCLIC DI-GMP PHOSPHODIESTERASE PDEF"/>
    <property type="match status" value="1"/>
</dbReference>
<dbReference type="EMBL" id="FXTX01000005">
    <property type="protein sequence ID" value="SMP07376.1"/>
    <property type="molecule type" value="Genomic_DNA"/>
</dbReference>
<gene>
    <name evidence="2" type="ORF">SAMN06264868_10528</name>
</gene>
<dbReference type="Proteomes" id="UP001157947">
    <property type="component" value="Unassembled WGS sequence"/>
</dbReference>
<comment type="caution">
    <text evidence="2">The sequence shown here is derived from an EMBL/GenBank/DDBJ whole genome shotgun (WGS) entry which is preliminary data.</text>
</comment>
<proteinExistence type="predicted"/>
<accession>A0AA45WKH5</accession>
<dbReference type="SUPFAM" id="SSF141868">
    <property type="entry name" value="EAL domain-like"/>
    <property type="match status" value="1"/>
</dbReference>
<dbReference type="PROSITE" id="PS50883">
    <property type="entry name" value="EAL"/>
    <property type="match status" value="1"/>
</dbReference>
<dbReference type="AlphaFoldDB" id="A0AA45WKH5"/>
<evidence type="ECO:0000313" key="2">
    <source>
        <dbReference type="EMBL" id="SMP07376.1"/>
    </source>
</evidence>
<dbReference type="CDD" id="cd01948">
    <property type="entry name" value="EAL"/>
    <property type="match status" value="1"/>
</dbReference>